<evidence type="ECO:0000256" key="6">
    <source>
        <dbReference type="ARBA" id="ARBA00023136"/>
    </source>
</evidence>
<dbReference type="OMA" id="KWWMFVS"/>
<dbReference type="InterPro" id="IPR009542">
    <property type="entry name" value="Spc1/SPCS1"/>
</dbReference>
<dbReference type="PANTHER" id="PTHR38354">
    <property type="entry name" value="SIGNAL PEPTIDASE COMPLEX-LIKE PROTEIN DTM1"/>
    <property type="match status" value="1"/>
</dbReference>
<dbReference type="GO" id="GO:0048658">
    <property type="term" value="P:anther wall tapetum development"/>
    <property type="evidence" value="ECO:0007669"/>
    <property type="project" value="EnsemblPlants"/>
</dbReference>
<protein>
    <recommendedName>
        <fullName evidence="10">Signal peptidase complex-like protein DTM1</fullName>
    </recommendedName>
</protein>
<evidence type="ECO:0000313" key="9">
    <source>
        <dbReference type="Proteomes" id="UP000091857"/>
    </source>
</evidence>
<evidence type="ECO:0000256" key="1">
    <source>
        <dbReference type="ARBA" id="ARBA00004477"/>
    </source>
</evidence>
<keyword evidence="3 7" id="KW-0812">Transmembrane</keyword>
<dbReference type="EMBL" id="CM004388">
    <property type="protein sequence ID" value="OAY58134.1"/>
    <property type="molecule type" value="Genomic_DNA"/>
</dbReference>
<dbReference type="InterPro" id="IPR039955">
    <property type="entry name" value="DTM1"/>
</dbReference>
<sequence length="108" mass="12495">MANSDAALRISLIWLAAIMVVVGIWTQSLKKVMVTYVVGMLGIAGLFLPDWDFFDRDYSRWCYPITEEEKTALAQRSGFRSRISPLRWIVYAAVYGYALCKWWIYVSN</sequence>
<dbReference type="GO" id="GO:0005787">
    <property type="term" value="C:signal peptidase complex"/>
    <property type="evidence" value="ECO:0007669"/>
    <property type="project" value="InterPro"/>
</dbReference>
<comment type="caution">
    <text evidence="8">The sequence shown here is derived from an EMBL/GenBank/DDBJ whole genome shotgun (WGS) entry which is preliminary data.</text>
</comment>
<comment type="similarity">
    <text evidence="2">Belongs to the SPCS1 family.</text>
</comment>
<dbReference type="AlphaFoldDB" id="A0A2C9WE57"/>
<dbReference type="PANTHER" id="PTHR38354:SF2">
    <property type="entry name" value="SIGNAL PEPTIDASE COMPLEX-LIKE PROTEIN DTM1"/>
    <property type="match status" value="1"/>
</dbReference>
<evidence type="ECO:0000256" key="7">
    <source>
        <dbReference type="SAM" id="Phobius"/>
    </source>
</evidence>
<dbReference type="OrthoDB" id="1861824at2759"/>
<dbReference type="Gramene" id="Manes.02G152600.1.v8.1">
    <property type="protein sequence ID" value="Manes.02G152600.1.v8.1.CDS"/>
    <property type="gene ID" value="Manes.02G152600.v8.1"/>
</dbReference>
<evidence type="ECO:0000256" key="5">
    <source>
        <dbReference type="ARBA" id="ARBA00022989"/>
    </source>
</evidence>
<dbReference type="GO" id="GO:0006465">
    <property type="term" value="P:signal peptide processing"/>
    <property type="evidence" value="ECO:0007669"/>
    <property type="project" value="InterPro"/>
</dbReference>
<evidence type="ECO:0000256" key="4">
    <source>
        <dbReference type="ARBA" id="ARBA00022824"/>
    </source>
</evidence>
<evidence type="ECO:0000313" key="8">
    <source>
        <dbReference type="EMBL" id="OAY58134.1"/>
    </source>
</evidence>
<keyword evidence="6 7" id="KW-0472">Membrane</keyword>
<name>A0A2C9WE57_MANES</name>
<keyword evidence="9" id="KW-1185">Reference proteome</keyword>
<gene>
    <name evidence="8" type="ORF">MANES_02G152600v8</name>
</gene>
<evidence type="ECO:0000256" key="2">
    <source>
        <dbReference type="ARBA" id="ARBA00005245"/>
    </source>
</evidence>
<keyword evidence="4" id="KW-0256">Endoplasmic reticulum</keyword>
<dbReference type="GO" id="GO:0009555">
    <property type="term" value="P:pollen development"/>
    <property type="evidence" value="ECO:0007669"/>
    <property type="project" value="EnsemblPlants"/>
</dbReference>
<keyword evidence="5 7" id="KW-1133">Transmembrane helix</keyword>
<evidence type="ECO:0008006" key="10">
    <source>
        <dbReference type="Google" id="ProtNLM"/>
    </source>
</evidence>
<comment type="subcellular location">
    <subcellularLocation>
        <location evidence="1">Endoplasmic reticulum membrane</location>
        <topology evidence="1">Multi-pass membrane protein</topology>
    </subcellularLocation>
</comment>
<accession>A0A2C9WE57</accession>
<reference evidence="9" key="1">
    <citation type="journal article" date="2016" name="Nat. Biotechnol.">
        <title>Sequencing wild and cultivated cassava and related species reveals extensive interspecific hybridization and genetic diversity.</title>
        <authorList>
            <person name="Bredeson J.V."/>
            <person name="Lyons J.B."/>
            <person name="Prochnik S.E."/>
            <person name="Wu G.A."/>
            <person name="Ha C.M."/>
            <person name="Edsinger-Gonzales E."/>
            <person name="Grimwood J."/>
            <person name="Schmutz J."/>
            <person name="Rabbi I.Y."/>
            <person name="Egesi C."/>
            <person name="Nauluvula P."/>
            <person name="Lebot V."/>
            <person name="Ndunguru J."/>
            <person name="Mkamilo G."/>
            <person name="Bart R.S."/>
            <person name="Setter T.L."/>
            <person name="Gleadow R.M."/>
            <person name="Kulakow P."/>
            <person name="Ferguson M.E."/>
            <person name="Rounsley S."/>
            <person name="Rokhsar D.S."/>
        </authorList>
    </citation>
    <scope>NUCLEOTIDE SEQUENCE [LARGE SCALE GENOMIC DNA]</scope>
    <source>
        <strain evidence="9">cv. AM560-2</strain>
    </source>
</reference>
<dbReference type="Pfam" id="PF06645">
    <property type="entry name" value="SPC12"/>
    <property type="match status" value="1"/>
</dbReference>
<dbReference type="Proteomes" id="UP000091857">
    <property type="component" value="Chromosome 2"/>
</dbReference>
<feature type="transmembrane region" description="Helical" evidence="7">
    <location>
        <begin position="88"/>
        <end position="106"/>
    </location>
</feature>
<feature type="transmembrane region" description="Helical" evidence="7">
    <location>
        <begin position="32"/>
        <end position="49"/>
    </location>
</feature>
<dbReference type="STRING" id="3983.A0A2C9WE57"/>
<evidence type="ECO:0000256" key="3">
    <source>
        <dbReference type="ARBA" id="ARBA00022692"/>
    </source>
</evidence>
<proteinExistence type="inferred from homology"/>
<feature type="transmembrane region" description="Helical" evidence="7">
    <location>
        <begin position="6"/>
        <end position="25"/>
    </location>
</feature>
<organism evidence="8 9">
    <name type="scientific">Manihot esculenta</name>
    <name type="common">Cassava</name>
    <name type="synonym">Jatropha manihot</name>
    <dbReference type="NCBI Taxonomy" id="3983"/>
    <lineage>
        <taxon>Eukaryota</taxon>
        <taxon>Viridiplantae</taxon>
        <taxon>Streptophyta</taxon>
        <taxon>Embryophyta</taxon>
        <taxon>Tracheophyta</taxon>
        <taxon>Spermatophyta</taxon>
        <taxon>Magnoliopsida</taxon>
        <taxon>eudicotyledons</taxon>
        <taxon>Gunneridae</taxon>
        <taxon>Pentapetalae</taxon>
        <taxon>rosids</taxon>
        <taxon>fabids</taxon>
        <taxon>Malpighiales</taxon>
        <taxon>Euphorbiaceae</taxon>
        <taxon>Crotonoideae</taxon>
        <taxon>Manihoteae</taxon>
        <taxon>Manihot</taxon>
    </lineage>
</organism>